<evidence type="ECO:0000313" key="8">
    <source>
        <dbReference type="Proteomes" id="UP000326178"/>
    </source>
</evidence>
<dbReference type="OrthoDB" id="3175972at2"/>
<name>A0A5J6F3I1_9ACTN</name>
<keyword evidence="3 6" id="KW-0812">Transmembrane</keyword>
<dbReference type="GO" id="GO:0005886">
    <property type="term" value="C:plasma membrane"/>
    <property type="evidence" value="ECO:0007669"/>
    <property type="project" value="UniProtKB-SubCell"/>
</dbReference>
<gene>
    <name evidence="7" type="ORF">CP967_01115</name>
</gene>
<proteinExistence type="predicted"/>
<evidence type="ECO:0000256" key="2">
    <source>
        <dbReference type="ARBA" id="ARBA00022475"/>
    </source>
</evidence>
<evidence type="ECO:0000256" key="6">
    <source>
        <dbReference type="SAM" id="Phobius"/>
    </source>
</evidence>
<keyword evidence="8" id="KW-1185">Reference proteome</keyword>
<feature type="transmembrane region" description="Helical" evidence="6">
    <location>
        <begin position="126"/>
        <end position="147"/>
    </location>
</feature>
<dbReference type="PANTHER" id="PTHR30086">
    <property type="entry name" value="ARGININE EXPORTER PROTEIN ARGO"/>
    <property type="match status" value="1"/>
</dbReference>
<feature type="transmembrane region" description="Helical" evidence="6">
    <location>
        <begin position="77"/>
        <end position="98"/>
    </location>
</feature>
<evidence type="ECO:0000256" key="3">
    <source>
        <dbReference type="ARBA" id="ARBA00022692"/>
    </source>
</evidence>
<dbReference type="EMBL" id="CP023702">
    <property type="protein sequence ID" value="QEU70741.1"/>
    <property type="molecule type" value="Genomic_DNA"/>
</dbReference>
<reference evidence="7 8" key="1">
    <citation type="submission" date="2017-09" db="EMBL/GenBank/DDBJ databases">
        <authorList>
            <person name="Lee N."/>
            <person name="Cho B.-K."/>
        </authorList>
    </citation>
    <scope>NUCLEOTIDE SEQUENCE [LARGE SCALE GENOMIC DNA]</scope>
    <source>
        <strain evidence="7 8">ATCC 12769</strain>
    </source>
</reference>
<accession>A0A5J6F3I1</accession>
<dbReference type="RefSeq" id="WP_150486104.1">
    <property type="nucleotide sequence ID" value="NZ_BMUV01000011.1"/>
</dbReference>
<dbReference type="AlphaFoldDB" id="A0A5J6F3I1"/>
<feature type="transmembrane region" description="Helical" evidence="6">
    <location>
        <begin position="44"/>
        <end position="65"/>
    </location>
</feature>
<organism evidence="7 8">
    <name type="scientific">Streptomyces nitrosporeus</name>
    <dbReference type="NCBI Taxonomy" id="28894"/>
    <lineage>
        <taxon>Bacteria</taxon>
        <taxon>Bacillati</taxon>
        <taxon>Actinomycetota</taxon>
        <taxon>Actinomycetes</taxon>
        <taxon>Kitasatosporales</taxon>
        <taxon>Streptomycetaceae</taxon>
        <taxon>Streptomyces</taxon>
    </lineage>
</organism>
<dbReference type="Proteomes" id="UP000326178">
    <property type="component" value="Chromosome"/>
</dbReference>
<feature type="transmembrane region" description="Helical" evidence="6">
    <location>
        <begin position="159"/>
        <end position="180"/>
    </location>
</feature>
<comment type="subcellular location">
    <subcellularLocation>
        <location evidence="1">Cell membrane</location>
        <topology evidence="1">Multi-pass membrane protein</topology>
    </subcellularLocation>
</comment>
<keyword evidence="5 6" id="KW-0472">Membrane</keyword>
<keyword evidence="2" id="KW-1003">Cell membrane</keyword>
<dbReference type="KEGG" id="snk:CP967_01115"/>
<dbReference type="GO" id="GO:0015171">
    <property type="term" value="F:amino acid transmembrane transporter activity"/>
    <property type="evidence" value="ECO:0007669"/>
    <property type="project" value="TreeGrafter"/>
</dbReference>
<evidence type="ECO:0000313" key="7">
    <source>
        <dbReference type="EMBL" id="QEU70741.1"/>
    </source>
</evidence>
<protein>
    <recommendedName>
        <fullName evidence="9">LysE family translocator</fullName>
    </recommendedName>
</protein>
<dbReference type="PANTHER" id="PTHR30086:SF20">
    <property type="entry name" value="ARGININE EXPORTER PROTEIN ARGO-RELATED"/>
    <property type="match status" value="1"/>
</dbReference>
<evidence type="ECO:0008006" key="9">
    <source>
        <dbReference type="Google" id="ProtNLM"/>
    </source>
</evidence>
<evidence type="ECO:0000256" key="4">
    <source>
        <dbReference type="ARBA" id="ARBA00022989"/>
    </source>
</evidence>
<dbReference type="Pfam" id="PF01810">
    <property type="entry name" value="LysE"/>
    <property type="match status" value="1"/>
</dbReference>
<dbReference type="InterPro" id="IPR001123">
    <property type="entry name" value="LeuE-type"/>
</dbReference>
<keyword evidence="4 6" id="KW-1133">Transmembrane helix</keyword>
<evidence type="ECO:0000256" key="1">
    <source>
        <dbReference type="ARBA" id="ARBA00004651"/>
    </source>
</evidence>
<sequence>MTSTALAVAASPAFLASCTAVICSPGPDSMLVLRLVSRARRRPPVLAAAAGMLIAGAGYAVAAITGSMAVVMLRPELFLAWQIAGASVLTLTGARALWEALRPEQQAAPQPATAGGPPADRLPRHLLLGFLCTAGNPKVGLFLTVFLPQFLPVEAPSAAALSLLALVYLAIVALWLLILTEVGVRMVTRRTAGETAFPPLAARIGNAVAGLVLLVLALTLFVR</sequence>
<feature type="transmembrane region" description="Helical" evidence="6">
    <location>
        <begin position="200"/>
        <end position="222"/>
    </location>
</feature>
<evidence type="ECO:0000256" key="5">
    <source>
        <dbReference type="ARBA" id="ARBA00023136"/>
    </source>
</evidence>